<protein>
    <submittedName>
        <fullName evidence="2">Uncharacterized protein</fullName>
    </submittedName>
</protein>
<keyword evidence="1" id="KW-0732">Signal</keyword>
<dbReference type="AlphaFoldDB" id="A0A078B3S3"/>
<dbReference type="InParanoid" id="A0A078B3S3"/>
<reference evidence="2 3" key="1">
    <citation type="submission" date="2014-06" db="EMBL/GenBank/DDBJ databases">
        <authorList>
            <person name="Swart Estienne"/>
        </authorList>
    </citation>
    <scope>NUCLEOTIDE SEQUENCE [LARGE SCALE GENOMIC DNA]</scope>
    <source>
        <strain evidence="2 3">130c</strain>
    </source>
</reference>
<evidence type="ECO:0000313" key="3">
    <source>
        <dbReference type="Proteomes" id="UP000039865"/>
    </source>
</evidence>
<dbReference type="OrthoDB" id="320758at2759"/>
<sequence>MMKHKSKQTLLLFTIVFLTLLLPHTQALDHFNQQDIEEQLIAFEESYKNYVIENRIQLQQSFDPSSDIRKIIYNAMDGFLLFTYISNSELCVKNIDNYVMDLFNMTISIIDKEYLEGTFNFTNSMGRFSPILRNCFEVGGSLDRNWKSYWLRWQNATSAYKMIKKNIVQNYTDLDTRGSSLYDSLVSKNFPQISFDSFRIVFLIFFQDLAQKTPLQYDTIKKALKASAQDLINKYPPDLPSFDYAALGSQYLYHYLRGAQLQDKDKLDQCEQNITMFSYDYYNAIDYYNWGQSIQNSSEIREGVFRVADSFMRLTNLTFSCYTVYDLTQYTIKTTVKYNVYNPIIILYNAAFEFYYILSAIAAEFANVVYQDWTSFAYWLGDLTHRLIVVNHRPTA</sequence>
<evidence type="ECO:0000313" key="2">
    <source>
        <dbReference type="EMBL" id="CDW89190.1"/>
    </source>
</evidence>
<dbReference type="Proteomes" id="UP000039865">
    <property type="component" value="Unassembled WGS sequence"/>
</dbReference>
<accession>A0A078B3S3</accession>
<name>A0A078B3S3_STYLE</name>
<feature type="chain" id="PRO_5001729880" evidence="1">
    <location>
        <begin position="28"/>
        <end position="396"/>
    </location>
</feature>
<keyword evidence="3" id="KW-1185">Reference proteome</keyword>
<gene>
    <name evidence="2" type="primary">Contig1163.g1260</name>
    <name evidence="2" type="ORF">STYLEM_18321</name>
</gene>
<dbReference type="EMBL" id="CCKQ01017326">
    <property type="protein sequence ID" value="CDW89190.1"/>
    <property type="molecule type" value="Genomic_DNA"/>
</dbReference>
<organism evidence="2 3">
    <name type="scientific">Stylonychia lemnae</name>
    <name type="common">Ciliate</name>
    <dbReference type="NCBI Taxonomy" id="5949"/>
    <lineage>
        <taxon>Eukaryota</taxon>
        <taxon>Sar</taxon>
        <taxon>Alveolata</taxon>
        <taxon>Ciliophora</taxon>
        <taxon>Intramacronucleata</taxon>
        <taxon>Spirotrichea</taxon>
        <taxon>Stichotrichia</taxon>
        <taxon>Sporadotrichida</taxon>
        <taxon>Oxytrichidae</taxon>
        <taxon>Stylonychinae</taxon>
        <taxon>Stylonychia</taxon>
    </lineage>
</organism>
<feature type="signal peptide" evidence="1">
    <location>
        <begin position="1"/>
        <end position="27"/>
    </location>
</feature>
<proteinExistence type="predicted"/>
<evidence type="ECO:0000256" key="1">
    <source>
        <dbReference type="SAM" id="SignalP"/>
    </source>
</evidence>